<name>L9KQD0_TUPCH</name>
<dbReference type="GO" id="GO:0005737">
    <property type="term" value="C:cytoplasm"/>
    <property type="evidence" value="ECO:0007669"/>
    <property type="project" value="TreeGrafter"/>
</dbReference>
<proteinExistence type="inferred from homology"/>
<accession>L9KQD0</accession>
<dbReference type="InterPro" id="IPR008560">
    <property type="entry name" value="DUF842_euk"/>
</dbReference>
<gene>
    <name evidence="3" type="ORF">TREES_T100009819</name>
</gene>
<reference evidence="4" key="1">
    <citation type="submission" date="2012-07" db="EMBL/GenBank/DDBJ databases">
        <title>Genome of the Chinese tree shrew, a rising model animal genetically related to primates.</title>
        <authorList>
            <person name="Zhang G."/>
            <person name="Fan Y."/>
            <person name="Yao Y."/>
            <person name="Huang Z."/>
        </authorList>
    </citation>
    <scope>NUCLEOTIDE SEQUENCE [LARGE SCALE GENOMIC DNA]</scope>
</reference>
<evidence type="ECO:0000256" key="2">
    <source>
        <dbReference type="ARBA" id="ARBA00017657"/>
    </source>
</evidence>
<dbReference type="Proteomes" id="UP000011518">
    <property type="component" value="Unassembled WGS sequence"/>
</dbReference>
<dbReference type="PANTHER" id="PTHR21096">
    <property type="entry name" value="PROTEIN FAM136A"/>
    <property type="match status" value="1"/>
</dbReference>
<organism evidence="3 4">
    <name type="scientific">Tupaia chinensis</name>
    <name type="common">Chinese tree shrew</name>
    <name type="synonym">Tupaia belangeri chinensis</name>
    <dbReference type="NCBI Taxonomy" id="246437"/>
    <lineage>
        <taxon>Eukaryota</taxon>
        <taxon>Metazoa</taxon>
        <taxon>Chordata</taxon>
        <taxon>Craniata</taxon>
        <taxon>Vertebrata</taxon>
        <taxon>Euteleostomi</taxon>
        <taxon>Mammalia</taxon>
        <taxon>Eutheria</taxon>
        <taxon>Euarchontoglires</taxon>
        <taxon>Scandentia</taxon>
        <taxon>Tupaiidae</taxon>
        <taxon>Tupaia</taxon>
    </lineage>
</organism>
<sequence length="192" mass="22036">MEGLVFRCSAGCCEDNQASMWQVHQCLEHRHVPLAQAQALVTNELKFQDCRAQCTMHCNNKAKTHSGSKEPQATLQLDSWESRCVNGHMHLRLAPTEKMKKSLTSKGPVTFGAEGRNIFEKSNGSFSLLSKVYEEIKDGNSLRHMSLACDHWFFYPLILEIEMEKTGAKIWVRESTRMFQNLSFRWQVLVLK</sequence>
<dbReference type="EMBL" id="KB320701">
    <property type="protein sequence ID" value="ELW65150.1"/>
    <property type="molecule type" value="Genomic_DNA"/>
</dbReference>
<reference evidence="4" key="2">
    <citation type="journal article" date="2013" name="Nat. Commun.">
        <title>Genome of the Chinese tree shrew.</title>
        <authorList>
            <person name="Fan Y."/>
            <person name="Huang Z.Y."/>
            <person name="Cao C.C."/>
            <person name="Chen C.S."/>
            <person name="Chen Y.X."/>
            <person name="Fan D.D."/>
            <person name="He J."/>
            <person name="Hou H.L."/>
            <person name="Hu L."/>
            <person name="Hu X.T."/>
            <person name="Jiang X.T."/>
            <person name="Lai R."/>
            <person name="Lang Y.S."/>
            <person name="Liang B."/>
            <person name="Liao S.G."/>
            <person name="Mu D."/>
            <person name="Ma Y.Y."/>
            <person name="Niu Y.Y."/>
            <person name="Sun X.Q."/>
            <person name="Xia J.Q."/>
            <person name="Xiao J."/>
            <person name="Xiong Z.Q."/>
            <person name="Xu L."/>
            <person name="Yang L."/>
            <person name="Zhang Y."/>
            <person name="Zhao W."/>
            <person name="Zhao X.D."/>
            <person name="Zheng Y.T."/>
            <person name="Zhou J.M."/>
            <person name="Zhu Y.B."/>
            <person name="Zhang G.J."/>
            <person name="Wang J."/>
            <person name="Yao Y.G."/>
        </authorList>
    </citation>
    <scope>NUCLEOTIDE SEQUENCE [LARGE SCALE GENOMIC DNA]</scope>
</reference>
<keyword evidence="4" id="KW-1185">Reference proteome</keyword>
<dbReference type="PANTHER" id="PTHR21096:SF0">
    <property type="entry name" value="PROTEIN FAM136A"/>
    <property type="match status" value="1"/>
</dbReference>
<dbReference type="InParanoid" id="L9KQD0"/>
<comment type="similarity">
    <text evidence="1">Belongs to the FAM136 family.</text>
</comment>
<evidence type="ECO:0000256" key="1">
    <source>
        <dbReference type="ARBA" id="ARBA00009952"/>
    </source>
</evidence>
<evidence type="ECO:0000313" key="4">
    <source>
        <dbReference type="Proteomes" id="UP000011518"/>
    </source>
</evidence>
<protein>
    <recommendedName>
        <fullName evidence="2">Protein FAM136A</fullName>
    </recommendedName>
</protein>
<evidence type="ECO:0000313" key="3">
    <source>
        <dbReference type="EMBL" id="ELW65150.1"/>
    </source>
</evidence>
<dbReference type="AlphaFoldDB" id="L9KQD0"/>
<dbReference type="Pfam" id="PF05811">
    <property type="entry name" value="DUF842"/>
    <property type="match status" value="1"/>
</dbReference>